<dbReference type="EMBL" id="DS268511">
    <property type="protein sequence ID" value="EFO83984.1"/>
    <property type="molecule type" value="Genomic_DNA"/>
</dbReference>
<accession>E3N267</accession>
<protein>
    <recommendedName>
        <fullName evidence="3">DUF38 domain-containing protein</fullName>
    </recommendedName>
</protein>
<dbReference type="Proteomes" id="UP000008281">
    <property type="component" value="Unassembled WGS sequence"/>
</dbReference>
<evidence type="ECO:0000313" key="2">
    <source>
        <dbReference type="Proteomes" id="UP000008281"/>
    </source>
</evidence>
<proteinExistence type="predicted"/>
<dbReference type="PANTHER" id="PTHR31379">
    <property type="entry name" value="F-BOX C PROTEIN-RELATED-RELATED"/>
    <property type="match status" value="1"/>
</dbReference>
<sequence>MENSVFLRSKPLSYDASKSVLKSLSLEAREQIQTRIPSLRTINSLLPFHFDTVSIESDDLKINDRKWKFRPVWSQEQPDWLNLQTIPNICDVRMYSGGPYRFNKSPEEMYQQIFDSYLRKNTVIRGLLRVYEIPSFLKNRKDWTMKVVNLELRCRSMEDYECLVEMVDWKTVESVTIVVTTDEILEIFEKMEVMDKPPKIGSCDAQLVFSLDFEQFHKESFFILANRAGAYLASNSIL</sequence>
<dbReference type="PANTHER" id="PTHR31379:SF3">
    <property type="entry name" value="F-BOX C PROTEIN-RELATED"/>
    <property type="match status" value="1"/>
</dbReference>
<evidence type="ECO:0000313" key="1">
    <source>
        <dbReference type="EMBL" id="EFO83984.1"/>
    </source>
</evidence>
<dbReference type="AlphaFoldDB" id="E3N267"/>
<gene>
    <name evidence="1" type="ORF">CRE_17403</name>
</gene>
<name>E3N267_CAERE</name>
<dbReference type="HOGENOM" id="CLU_1166767_0_0_1"/>
<organism evidence="2">
    <name type="scientific">Caenorhabditis remanei</name>
    <name type="common">Caenorhabditis vulgaris</name>
    <dbReference type="NCBI Taxonomy" id="31234"/>
    <lineage>
        <taxon>Eukaryota</taxon>
        <taxon>Metazoa</taxon>
        <taxon>Ecdysozoa</taxon>
        <taxon>Nematoda</taxon>
        <taxon>Chromadorea</taxon>
        <taxon>Rhabditida</taxon>
        <taxon>Rhabditina</taxon>
        <taxon>Rhabditomorpha</taxon>
        <taxon>Rhabditoidea</taxon>
        <taxon>Rhabditidae</taxon>
        <taxon>Peloderinae</taxon>
        <taxon>Caenorhabditis</taxon>
    </lineage>
</organism>
<evidence type="ECO:0008006" key="3">
    <source>
        <dbReference type="Google" id="ProtNLM"/>
    </source>
</evidence>
<keyword evidence="2" id="KW-1185">Reference proteome</keyword>
<reference evidence="1" key="1">
    <citation type="submission" date="2007-07" db="EMBL/GenBank/DDBJ databases">
        <title>PCAP assembly of the Caenorhabditis remanei genome.</title>
        <authorList>
            <consortium name="The Caenorhabditis remanei Sequencing Consortium"/>
            <person name="Wilson R.K."/>
        </authorList>
    </citation>
    <scope>NUCLEOTIDE SEQUENCE [LARGE SCALE GENOMIC DNA]</scope>
    <source>
        <strain evidence="1">PB4641</strain>
    </source>
</reference>
<dbReference type="InterPro" id="IPR021942">
    <property type="entry name" value="DUF3557"/>
</dbReference>
<dbReference type="InParanoid" id="E3N267"/>